<feature type="compositionally biased region" description="Low complexity" evidence="1">
    <location>
        <begin position="126"/>
        <end position="150"/>
    </location>
</feature>
<name>A0A0H3HMQ9_BURP2</name>
<proteinExistence type="predicted"/>
<reference evidence="2 3" key="1">
    <citation type="journal article" date="2012" name="PLoS ONE">
        <title>Evolution of Burkholderia pseudomallei in recurrent melioidosis.</title>
        <authorList>
            <person name="Hayden H.S."/>
            <person name="Lim R."/>
            <person name="Brittnacher M.J."/>
            <person name="Sims E.H."/>
            <person name="Ramage E.R."/>
            <person name="Fong C."/>
            <person name="Wu Z."/>
            <person name="Crist E."/>
            <person name="Chang J."/>
            <person name="Zhou Y."/>
            <person name="Radey M."/>
            <person name="Rohmer L."/>
            <person name="Haugen E."/>
            <person name="Gillett W."/>
            <person name="Wuthiekanun V."/>
            <person name="Peacock S.J."/>
            <person name="Kaul R."/>
            <person name="Miller S.I."/>
            <person name="Manoil C."/>
            <person name="Jacobs M.A."/>
        </authorList>
    </citation>
    <scope>NUCLEOTIDE SEQUENCE [LARGE SCALE GENOMIC DNA]</scope>
    <source>
        <strain evidence="2 3">1026b</strain>
    </source>
</reference>
<dbReference type="Proteomes" id="UP000010087">
    <property type="component" value="Chromosome 1"/>
</dbReference>
<feature type="region of interest" description="Disordered" evidence="1">
    <location>
        <begin position="21"/>
        <end position="71"/>
    </location>
</feature>
<feature type="region of interest" description="Disordered" evidence="1">
    <location>
        <begin position="92"/>
        <end position="150"/>
    </location>
</feature>
<dbReference type="PATRIC" id="fig|884204.3.peg.2917"/>
<evidence type="ECO:0000256" key="1">
    <source>
        <dbReference type="SAM" id="MobiDB-lite"/>
    </source>
</evidence>
<protein>
    <submittedName>
        <fullName evidence="2">Uncharacterized protein</fullName>
    </submittedName>
</protein>
<gene>
    <name evidence="2" type="ordered locus">BP1026B_I2651</name>
</gene>
<accession>A0A0H3HMQ9</accession>
<organism evidence="2 3">
    <name type="scientific">Burkholderia pseudomallei (strain 1026b)</name>
    <dbReference type="NCBI Taxonomy" id="884204"/>
    <lineage>
        <taxon>Bacteria</taxon>
        <taxon>Pseudomonadati</taxon>
        <taxon>Pseudomonadota</taxon>
        <taxon>Betaproteobacteria</taxon>
        <taxon>Burkholderiales</taxon>
        <taxon>Burkholderiaceae</taxon>
        <taxon>Burkholderia</taxon>
        <taxon>pseudomallei group</taxon>
    </lineage>
</organism>
<dbReference type="AlphaFoldDB" id="A0A0H3HMQ9"/>
<evidence type="ECO:0000313" key="2">
    <source>
        <dbReference type="EMBL" id="AFI67242.1"/>
    </source>
</evidence>
<feature type="compositionally biased region" description="Basic residues" evidence="1">
    <location>
        <begin position="104"/>
        <end position="121"/>
    </location>
</feature>
<dbReference type="KEGG" id="bpz:BP1026B_I2651"/>
<evidence type="ECO:0000313" key="3">
    <source>
        <dbReference type="Proteomes" id="UP000010087"/>
    </source>
</evidence>
<dbReference type="EMBL" id="CP002833">
    <property type="protein sequence ID" value="AFI67242.1"/>
    <property type="molecule type" value="Genomic_DNA"/>
</dbReference>
<sequence>MRRRCFRGRCPRCRRRFRFRPRLRPRHSPPCRRRGAARRRTRPGRSRAARLPRAASRRPHRPMHWPIRRPCRPISRPARLATARITALRRAVASSCSARQTRLPARRHTSRSSTRMRRRPARSRDSISSPREAVVSSCPSSASQSAKSASPCGLLRVLRGPEKCVALPIADRLRTGA</sequence>